<gene>
    <name evidence="2" type="ORF">K450DRAFT_259104</name>
</gene>
<evidence type="ECO:0000313" key="2">
    <source>
        <dbReference type="EMBL" id="KAI8575948.1"/>
    </source>
</evidence>
<proteinExistence type="predicted"/>
<reference evidence="2" key="1">
    <citation type="submission" date="2021-06" db="EMBL/GenBank/DDBJ databases">
        <authorList>
            <consortium name="DOE Joint Genome Institute"/>
            <person name="Mondo S.J."/>
            <person name="Amses K.R."/>
            <person name="Simmons D.R."/>
            <person name="Longcore J.E."/>
            <person name="Seto K."/>
            <person name="Alves G.H."/>
            <person name="Bonds A.E."/>
            <person name="Quandt C.A."/>
            <person name="Davis W.J."/>
            <person name="Chang Y."/>
            <person name="Letcher P.M."/>
            <person name="Powell M.J."/>
            <person name="Kuo A."/>
            <person name="Labutti K."/>
            <person name="Pangilinan J."/>
            <person name="Andreopoulos W."/>
            <person name="Tritt A."/>
            <person name="Riley R."/>
            <person name="Hundley H."/>
            <person name="Johnson J."/>
            <person name="Lipzen A."/>
            <person name="Barry K."/>
            <person name="Berbee M.L."/>
            <person name="Buchler N.E."/>
            <person name="Grigoriev I.V."/>
            <person name="Spatafora J.W."/>
            <person name="Stajich J.E."/>
            <person name="James T.Y."/>
        </authorList>
    </citation>
    <scope>NUCLEOTIDE SEQUENCE</scope>
    <source>
        <strain evidence="2">AG</strain>
    </source>
</reference>
<comment type="caution">
    <text evidence="2">The sequence shown here is derived from an EMBL/GenBank/DDBJ whole genome shotgun (WGS) entry which is preliminary data.</text>
</comment>
<feature type="compositionally biased region" description="Basic and acidic residues" evidence="1">
    <location>
        <begin position="38"/>
        <end position="51"/>
    </location>
</feature>
<reference evidence="2" key="2">
    <citation type="journal article" date="2022" name="Proc. Natl. Acad. Sci. U.S.A.">
        <title>Diploid-dominant life cycles characterize the early evolution of Fungi.</title>
        <authorList>
            <person name="Amses K.R."/>
            <person name="Simmons D.R."/>
            <person name="Longcore J.E."/>
            <person name="Mondo S.J."/>
            <person name="Seto K."/>
            <person name="Jeronimo G.H."/>
            <person name="Bonds A.E."/>
            <person name="Quandt C.A."/>
            <person name="Davis W.J."/>
            <person name="Chang Y."/>
            <person name="Federici B.A."/>
            <person name="Kuo A."/>
            <person name="LaButti K."/>
            <person name="Pangilinan J."/>
            <person name="Andreopoulos W."/>
            <person name="Tritt A."/>
            <person name="Riley R."/>
            <person name="Hundley H."/>
            <person name="Johnson J."/>
            <person name="Lipzen A."/>
            <person name="Barry K."/>
            <person name="Lang B.F."/>
            <person name="Cuomo C.A."/>
            <person name="Buchler N.E."/>
            <person name="Grigoriev I.V."/>
            <person name="Spatafora J.W."/>
            <person name="Stajich J.E."/>
            <person name="James T.Y."/>
        </authorList>
    </citation>
    <scope>NUCLEOTIDE SEQUENCE</scope>
    <source>
        <strain evidence="2">AG</strain>
    </source>
</reference>
<dbReference type="GeneID" id="75917293"/>
<organism evidence="2 3">
    <name type="scientific">Umbelopsis ramanniana AG</name>
    <dbReference type="NCBI Taxonomy" id="1314678"/>
    <lineage>
        <taxon>Eukaryota</taxon>
        <taxon>Fungi</taxon>
        <taxon>Fungi incertae sedis</taxon>
        <taxon>Mucoromycota</taxon>
        <taxon>Mucoromycotina</taxon>
        <taxon>Umbelopsidomycetes</taxon>
        <taxon>Umbelopsidales</taxon>
        <taxon>Umbelopsidaceae</taxon>
        <taxon>Umbelopsis</taxon>
    </lineage>
</organism>
<dbReference type="Proteomes" id="UP001206595">
    <property type="component" value="Unassembled WGS sequence"/>
</dbReference>
<feature type="compositionally biased region" description="Polar residues" evidence="1">
    <location>
        <begin position="1"/>
        <end position="15"/>
    </location>
</feature>
<keyword evidence="3" id="KW-1185">Reference proteome</keyword>
<dbReference type="AlphaFoldDB" id="A0AAD5E2F0"/>
<accession>A0AAD5E2F0</accession>
<feature type="compositionally biased region" description="Low complexity" evidence="1">
    <location>
        <begin position="85"/>
        <end position="111"/>
    </location>
</feature>
<name>A0AAD5E2F0_UMBRA</name>
<evidence type="ECO:0000313" key="3">
    <source>
        <dbReference type="Proteomes" id="UP001206595"/>
    </source>
</evidence>
<evidence type="ECO:0000256" key="1">
    <source>
        <dbReference type="SAM" id="MobiDB-lite"/>
    </source>
</evidence>
<dbReference type="RefSeq" id="XP_051440952.1">
    <property type="nucleotide sequence ID" value="XM_051591950.1"/>
</dbReference>
<protein>
    <submittedName>
        <fullName evidence="2">Uncharacterized protein</fullName>
    </submittedName>
</protein>
<dbReference type="EMBL" id="MU620965">
    <property type="protein sequence ID" value="KAI8575948.1"/>
    <property type="molecule type" value="Genomic_DNA"/>
</dbReference>
<feature type="region of interest" description="Disordered" evidence="1">
    <location>
        <begin position="1"/>
        <end position="112"/>
    </location>
</feature>
<sequence>MSFTRRPSDQSSYPPKQQEPPQRYPQMPTHPADQPSAAKEDWEPYSHRSSDDSYTGTGSLPPLQTKVPTSYEYKPYATRPDYRPDQPYQQPTSPPSAFRPSSSSSSSTNTSWDYSDARMQQIYRDRTFHQVYVFLRKIIVLLLS</sequence>